<organism evidence="1 2">
    <name type="scientific">Diversispora epigaea</name>
    <dbReference type="NCBI Taxonomy" id="1348612"/>
    <lineage>
        <taxon>Eukaryota</taxon>
        <taxon>Fungi</taxon>
        <taxon>Fungi incertae sedis</taxon>
        <taxon>Mucoromycota</taxon>
        <taxon>Glomeromycotina</taxon>
        <taxon>Glomeromycetes</taxon>
        <taxon>Diversisporales</taxon>
        <taxon>Diversisporaceae</taxon>
        <taxon>Diversispora</taxon>
    </lineage>
</organism>
<dbReference type="Proteomes" id="UP000266861">
    <property type="component" value="Unassembled WGS sequence"/>
</dbReference>
<comment type="caution">
    <text evidence="1">The sequence shown here is derived from an EMBL/GenBank/DDBJ whole genome shotgun (WGS) entry which is preliminary data.</text>
</comment>
<proteinExistence type="predicted"/>
<sequence length="99" mass="11877">MYHYNLGGYLYILDTGYPMNDGKFKLINFCLIIPHKIFHIRSKNWFRTQGTRNKLLKERQKVYLICGFPTERKAEEIPADSLFHRLCLDLESRFEFNSI</sequence>
<dbReference type="OrthoDB" id="2435927at2759"/>
<dbReference type="EMBL" id="PQFF01000031">
    <property type="protein sequence ID" value="RHZ87635.1"/>
    <property type="molecule type" value="Genomic_DNA"/>
</dbReference>
<evidence type="ECO:0000313" key="2">
    <source>
        <dbReference type="Proteomes" id="UP000266861"/>
    </source>
</evidence>
<keyword evidence="2" id="KW-1185">Reference proteome</keyword>
<gene>
    <name evidence="1" type="ORF">Glove_33g50</name>
</gene>
<protein>
    <submittedName>
        <fullName evidence="1">Uncharacterized protein</fullName>
    </submittedName>
</protein>
<dbReference type="AlphaFoldDB" id="A0A397JH08"/>
<evidence type="ECO:0000313" key="1">
    <source>
        <dbReference type="EMBL" id="RHZ87635.1"/>
    </source>
</evidence>
<name>A0A397JH08_9GLOM</name>
<reference evidence="1 2" key="1">
    <citation type="submission" date="2018-08" db="EMBL/GenBank/DDBJ databases">
        <title>Genome and evolution of the arbuscular mycorrhizal fungus Diversispora epigaea (formerly Glomus versiforme) and its bacterial endosymbionts.</title>
        <authorList>
            <person name="Sun X."/>
            <person name="Fei Z."/>
            <person name="Harrison M."/>
        </authorList>
    </citation>
    <scope>NUCLEOTIDE SEQUENCE [LARGE SCALE GENOMIC DNA]</scope>
    <source>
        <strain evidence="1 2">IT104</strain>
    </source>
</reference>
<accession>A0A397JH08</accession>